<dbReference type="EMBL" id="FRFG01000042">
    <property type="protein sequence ID" value="SHO57542.1"/>
    <property type="molecule type" value="Genomic_DNA"/>
</dbReference>
<feature type="transmembrane region" description="Helical" evidence="1">
    <location>
        <begin position="154"/>
        <end position="176"/>
    </location>
</feature>
<keyword evidence="1" id="KW-0472">Membrane</keyword>
<keyword evidence="1" id="KW-1133">Transmembrane helix</keyword>
<dbReference type="OrthoDB" id="5875598at2"/>
<reference evidence="3" key="1">
    <citation type="submission" date="2016-12" db="EMBL/GenBank/DDBJ databases">
        <authorList>
            <person name="Rodrigo-Torres L."/>
            <person name="Arahal R.D."/>
            <person name="Lucena T."/>
        </authorList>
    </citation>
    <scope>NUCLEOTIDE SEQUENCE [LARGE SCALE GENOMIC DNA]</scope>
</reference>
<sequence length="225" mass="24734">MNKLISEGLYFARSNFGAIFNIAGPYILIVSVIEPFMGALGQWPEYQWIHVLYLFISGGMYTYVMVRLIKLMASVVAGQAFDLSVSLSEWYRLSIVYLIYGIAVLIGIIALIIPGLFFAARYSFAQFESVLCGVKPVKSLSLSWAQTRSVTSKLMLITALAGGCQILIDLPLGYIGNMSLALEFGAVMVSKLIGLCVAVFVPIICFRLYVLNIEANTSPVEETKV</sequence>
<dbReference type="Proteomes" id="UP000184600">
    <property type="component" value="Unassembled WGS sequence"/>
</dbReference>
<dbReference type="AlphaFoldDB" id="A0A1M7YYA2"/>
<feature type="transmembrane region" description="Helical" evidence="1">
    <location>
        <begin position="12"/>
        <end position="33"/>
    </location>
</feature>
<gene>
    <name evidence="2" type="ORF">VQ7734_03312</name>
</gene>
<evidence type="ECO:0000313" key="3">
    <source>
        <dbReference type="Proteomes" id="UP000184600"/>
    </source>
</evidence>
<organism evidence="2 3">
    <name type="scientific">Vibrio quintilis</name>
    <dbReference type="NCBI Taxonomy" id="1117707"/>
    <lineage>
        <taxon>Bacteria</taxon>
        <taxon>Pseudomonadati</taxon>
        <taxon>Pseudomonadota</taxon>
        <taxon>Gammaproteobacteria</taxon>
        <taxon>Vibrionales</taxon>
        <taxon>Vibrionaceae</taxon>
        <taxon>Vibrio</taxon>
    </lineage>
</organism>
<feature type="transmembrane region" description="Helical" evidence="1">
    <location>
        <begin position="45"/>
        <end position="64"/>
    </location>
</feature>
<evidence type="ECO:0000313" key="2">
    <source>
        <dbReference type="EMBL" id="SHO57542.1"/>
    </source>
</evidence>
<dbReference type="STRING" id="1117707.VQ7734_03312"/>
<protein>
    <recommendedName>
        <fullName evidence="4">Glycerophosphoryl diester phosphodiesterase membrane domain-containing protein</fullName>
    </recommendedName>
</protein>
<evidence type="ECO:0000256" key="1">
    <source>
        <dbReference type="SAM" id="Phobius"/>
    </source>
</evidence>
<keyword evidence="3" id="KW-1185">Reference proteome</keyword>
<feature type="transmembrane region" description="Helical" evidence="1">
    <location>
        <begin position="188"/>
        <end position="210"/>
    </location>
</feature>
<name>A0A1M7YYA2_9VIBR</name>
<feature type="transmembrane region" description="Helical" evidence="1">
    <location>
        <begin position="97"/>
        <end position="119"/>
    </location>
</feature>
<keyword evidence="1" id="KW-0812">Transmembrane</keyword>
<dbReference type="RefSeq" id="WP_073584589.1">
    <property type="nucleotide sequence ID" value="NZ_AP024897.1"/>
</dbReference>
<proteinExistence type="predicted"/>
<evidence type="ECO:0008006" key="4">
    <source>
        <dbReference type="Google" id="ProtNLM"/>
    </source>
</evidence>
<accession>A0A1M7YYA2</accession>